<dbReference type="InterPro" id="IPR036397">
    <property type="entry name" value="RNaseH_sf"/>
</dbReference>
<dbReference type="CDD" id="cd09275">
    <property type="entry name" value="RNase_HI_RT_DIRS1"/>
    <property type="match status" value="1"/>
</dbReference>
<accession>A0A9W7T3V1</accession>
<evidence type="ECO:0008006" key="3">
    <source>
        <dbReference type="Google" id="ProtNLM"/>
    </source>
</evidence>
<comment type="caution">
    <text evidence="1">The sequence shown here is derived from an EMBL/GenBank/DDBJ whole genome shotgun (WGS) entry which is preliminary data.</text>
</comment>
<name>A0A9W7T3V1_TRIRA</name>
<reference evidence="1" key="1">
    <citation type="submission" date="2021-02" db="EMBL/GenBank/DDBJ databases">
        <title>Comparative genomics reveals that relaxation of natural selection precedes convergent phenotypic evolution of cavefish.</title>
        <authorList>
            <person name="Peng Z."/>
        </authorList>
    </citation>
    <scope>NUCLEOTIDE SEQUENCE</scope>
    <source>
        <tissue evidence="1">Muscle</tissue>
    </source>
</reference>
<dbReference type="PANTHER" id="PTHR33050">
    <property type="entry name" value="REVERSE TRANSCRIPTASE DOMAIN-CONTAINING PROTEIN"/>
    <property type="match status" value="1"/>
</dbReference>
<keyword evidence="2" id="KW-1185">Reference proteome</keyword>
<gene>
    <name evidence="1" type="ORF">IRJ41_004552</name>
</gene>
<dbReference type="Gene3D" id="3.30.420.10">
    <property type="entry name" value="Ribonuclease H-like superfamily/Ribonuclease H"/>
    <property type="match status" value="1"/>
</dbReference>
<dbReference type="PANTHER" id="PTHR33050:SF7">
    <property type="entry name" value="RIBONUCLEASE H"/>
    <property type="match status" value="1"/>
</dbReference>
<sequence length="477" mass="53352">MLLCILRPGEIRLLLLLGVLVGVLLIRDETYPPMMIPWLCFRWLLLPWGWMTHQCSRSSLMFFFRQSSAGSTFAMPPCKDFVAEFSTSLTGSNVSKRRSKAARTLASMADADAIGVGRAPELEQPVAALVVSPDVRCPSAHTSMLESASVDPSVSQFLQNALLAIGHVTRELGALTATLLAGRRHVWLAQAKLPEDCKRTLRDLPIVPGHLFRPNVPELLEKRLKLSEATRQLTQPQRTPVFKVPSTQACHRFAGPEQRFRQHSVPQPQGSQCQGVHVSSPPLLLKAELTKLEVMGPVVDRFSSLHLQSWKDVTVDPWVWTTLSRGEVVTTDASLLGWGASWNHRGVCGRWSPAWSRDHINLLELRAVFLALQCFLPVLAGCHVLIRSDNTSTVFHLNHQGETRSLKLLHLTRRILTWSLPRLASLKAVHLPGSHNQVADALSRDLIHPGEWRLHPDVVQMIWQRFGEGCWIFSQHG</sequence>
<dbReference type="GO" id="GO:0003676">
    <property type="term" value="F:nucleic acid binding"/>
    <property type="evidence" value="ECO:0007669"/>
    <property type="project" value="InterPro"/>
</dbReference>
<proteinExistence type="predicted"/>
<dbReference type="InterPro" id="IPR012337">
    <property type="entry name" value="RNaseH-like_sf"/>
</dbReference>
<protein>
    <recommendedName>
        <fullName evidence="3">RNase H type-1 domain-containing protein</fullName>
    </recommendedName>
</protein>
<dbReference type="SUPFAM" id="SSF53098">
    <property type="entry name" value="Ribonuclease H-like"/>
    <property type="match status" value="1"/>
</dbReference>
<evidence type="ECO:0000313" key="1">
    <source>
        <dbReference type="EMBL" id="KAI7790197.1"/>
    </source>
</evidence>
<organism evidence="1 2">
    <name type="scientific">Triplophysa rosa</name>
    <name type="common">Cave loach</name>
    <dbReference type="NCBI Taxonomy" id="992332"/>
    <lineage>
        <taxon>Eukaryota</taxon>
        <taxon>Metazoa</taxon>
        <taxon>Chordata</taxon>
        <taxon>Craniata</taxon>
        <taxon>Vertebrata</taxon>
        <taxon>Euteleostomi</taxon>
        <taxon>Actinopterygii</taxon>
        <taxon>Neopterygii</taxon>
        <taxon>Teleostei</taxon>
        <taxon>Ostariophysi</taxon>
        <taxon>Cypriniformes</taxon>
        <taxon>Nemacheilidae</taxon>
        <taxon>Triplophysa</taxon>
    </lineage>
</organism>
<evidence type="ECO:0000313" key="2">
    <source>
        <dbReference type="Proteomes" id="UP001059041"/>
    </source>
</evidence>
<dbReference type="EMBL" id="JAFHDT010000212">
    <property type="protein sequence ID" value="KAI7790197.1"/>
    <property type="molecule type" value="Genomic_DNA"/>
</dbReference>
<dbReference type="InterPro" id="IPR052055">
    <property type="entry name" value="Hepadnavirus_pol/RT"/>
</dbReference>
<dbReference type="Proteomes" id="UP001059041">
    <property type="component" value="Unassembled WGS sequence"/>
</dbReference>
<dbReference type="AlphaFoldDB" id="A0A9W7T3V1"/>